<dbReference type="EMBL" id="NJBO01000005">
    <property type="protein sequence ID" value="TKJ43269.1"/>
    <property type="molecule type" value="Genomic_DNA"/>
</dbReference>
<proteinExistence type="predicted"/>
<protein>
    <recommendedName>
        <fullName evidence="4">DUF4268 domain-containing protein</fullName>
    </recommendedName>
</protein>
<comment type="caution">
    <text evidence="2">The sequence shown here is derived from an EMBL/GenBank/DDBJ whole genome shotgun (WGS) entry which is preliminary data.</text>
</comment>
<gene>
    <name evidence="2" type="ORF">CEE36_04345</name>
</gene>
<reference evidence="2 3" key="1">
    <citation type="submission" date="2017-06" db="EMBL/GenBank/DDBJ databases">
        <title>Novel microbial phyla capable of carbon fixation and sulfur reduction in deep-sea sediments.</title>
        <authorList>
            <person name="Huang J."/>
            <person name="Baker B."/>
            <person name="Wang Y."/>
        </authorList>
    </citation>
    <scope>NUCLEOTIDE SEQUENCE [LARGE SCALE GENOMIC DNA]</scope>
    <source>
        <strain evidence="2">B3_TA06</strain>
    </source>
</reference>
<evidence type="ECO:0000313" key="2">
    <source>
        <dbReference type="EMBL" id="TKJ43269.1"/>
    </source>
</evidence>
<organism evidence="2 3">
    <name type="scientific">candidate division TA06 bacterium B3_TA06</name>
    <dbReference type="NCBI Taxonomy" id="2012487"/>
    <lineage>
        <taxon>Bacteria</taxon>
        <taxon>Bacteria division TA06</taxon>
    </lineage>
</organism>
<sequence length="507" mass="60346">MVENKSLQKSRRRRKSREKESTEIGDPAVEFLRKKYKCDGFIRQLRLKGGHKVDIVAFSSSEKVFYIGECKRVAALTTMAKALGQIIGYYCLIENYGAEFREGFIEGCENKGVKIPLSLMDKTMKVIPIKLFVAFNEKGMRRYSNLLDDLFDKFEPHIGLLKVNVETKKVTEDLERPIPRSSKPVPYTKRFNSQREFYFEMAEELKRKYKEIFEHLEIDPRYFKLHLSDVPPYFHFELNFRNETRMIEIGLHLESPQEVENRQIFEKLQKETQTHVSNFRFQDNWPKNEGGGRGKRRIYSYVKWDGDNFHLTNKLMEELLQILDEYIRTFKEPLRKTVSELGLEYEPRKDQKEKIEFLEIIKKRIEEKLNFSSKLKKKYNGWITSHPDHEVILQIIFWHERSRSIHFEIRIPYQGIWVLLDLESEDLNKKIYDCLKEKSEEIEEKLGKKLIGKESELPAVTTPRDSKRIGERFRRGRSLKNMEDFIVTRMVEYIKVLAPVVIDAMKK</sequence>
<evidence type="ECO:0008006" key="4">
    <source>
        <dbReference type="Google" id="ProtNLM"/>
    </source>
</evidence>
<evidence type="ECO:0000256" key="1">
    <source>
        <dbReference type="SAM" id="MobiDB-lite"/>
    </source>
</evidence>
<accession>A0A532V7V7</accession>
<dbReference type="AlphaFoldDB" id="A0A532V7V7"/>
<name>A0A532V7V7_UNCT6</name>
<evidence type="ECO:0000313" key="3">
    <source>
        <dbReference type="Proteomes" id="UP000317778"/>
    </source>
</evidence>
<feature type="region of interest" description="Disordered" evidence="1">
    <location>
        <begin position="1"/>
        <end position="21"/>
    </location>
</feature>
<dbReference type="Proteomes" id="UP000317778">
    <property type="component" value="Unassembled WGS sequence"/>
</dbReference>